<dbReference type="Proteomes" id="UP000694620">
    <property type="component" value="Chromosome 4"/>
</dbReference>
<organism evidence="1 2">
    <name type="scientific">Erpetoichthys calabaricus</name>
    <name type="common">Rope fish</name>
    <name type="synonym">Calamoichthys calabaricus</name>
    <dbReference type="NCBI Taxonomy" id="27687"/>
    <lineage>
        <taxon>Eukaryota</taxon>
        <taxon>Metazoa</taxon>
        <taxon>Chordata</taxon>
        <taxon>Craniata</taxon>
        <taxon>Vertebrata</taxon>
        <taxon>Euteleostomi</taxon>
        <taxon>Actinopterygii</taxon>
        <taxon>Polypteriformes</taxon>
        <taxon>Polypteridae</taxon>
        <taxon>Erpetoichthys</taxon>
    </lineage>
</organism>
<accession>A0A8C4RID8</accession>
<reference evidence="1" key="2">
    <citation type="submission" date="2025-08" db="UniProtKB">
        <authorList>
            <consortium name="Ensembl"/>
        </authorList>
    </citation>
    <scope>IDENTIFICATION</scope>
</reference>
<sequence length="136" mass="15457">IRNIIPFIAPFPSSVNHKNCHLQQRNVRLTNRSVMLLVVWGYLCSSLNGLVSIHDGDQGLQLFPSKCASKNSSLYVAHPFFFWRLPPLRRFSCQNSQAATILQTVLPILSPVLQWSPSDNNKNAGLLRHYNIIYLL</sequence>
<protein>
    <submittedName>
        <fullName evidence="1">Uncharacterized protein</fullName>
    </submittedName>
</protein>
<dbReference type="AlphaFoldDB" id="A0A8C4RID8"/>
<name>A0A8C4RID8_ERPCA</name>
<evidence type="ECO:0000313" key="2">
    <source>
        <dbReference type="Proteomes" id="UP000694620"/>
    </source>
</evidence>
<proteinExistence type="predicted"/>
<reference evidence="1" key="1">
    <citation type="submission" date="2021-06" db="EMBL/GenBank/DDBJ databases">
        <authorList>
            <consortium name="Wellcome Sanger Institute Data Sharing"/>
        </authorList>
    </citation>
    <scope>NUCLEOTIDE SEQUENCE [LARGE SCALE GENOMIC DNA]</scope>
</reference>
<reference evidence="1" key="3">
    <citation type="submission" date="2025-09" db="UniProtKB">
        <authorList>
            <consortium name="Ensembl"/>
        </authorList>
    </citation>
    <scope>IDENTIFICATION</scope>
</reference>
<keyword evidence="2" id="KW-1185">Reference proteome</keyword>
<evidence type="ECO:0000313" key="1">
    <source>
        <dbReference type="Ensembl" id="ENSECRP00000001976.1"/>
    </source>
</evidence>
<dbReference type="Ensembl" id="ENSECRT00000002002.1">
    <property type="protein sequence ID" value="ENSECRP00000001976.1"/>
    <property type="gene ID" value="ENSECRG00000001375.1"/>
</dbReference>